<name>A0AAN7DD82_9FUNG</name>
<organism evidence="5 6">
    <name type="scientific">Mucor velutinosus</name>
    <dbReference type="NCBI Taxonomy" id="708070"/>
    <lineage>
        <taxon>Eukaryota</taxon>
        <taxon>Fungi</taxon>
        <taxon>Fungi incertae sedis</taxon>
        <taxon>Mucoromycota</taxon>
        <taxon>Mucoromycotina</taxon>
        <taxon>Mucoromycetes</taxon>
        <taxon>Mucorales</taxon>
        <taxon>Mucorineae</taxon>
        <taxon>Mucoraceae</taxon>
        <taxon>Mucor</taxon>
    </lineage>
</organism>
<dbReference type="PROSITE" id="PS51517">
    <property type="entry name" value="NDT80"/>
    <property type="match status" value="1"/>
</dbReference>
<dbReference type="GO" id="GO:0051321">
    <property type="term" value="P:meiotic cell cycle"/>
    <property type="evidence" value="ECO:0007669"/>
    <property type="project" value="TreeGrafter"/>
</dbReference>
<feature type="compositionally biased region" description="Pro residues" evidence="3">
    <location>
        <begin position="385"/>
        <end position="400"/>
    </location>
</feature>
<dbReference type="InterPro" id="IPR024061">
    <property type="entry name" value="NDT80_DNA-bd_dom"/>
</dbReference>
<accession>A0AAN7DD82</accession>
<keyword evidence="6" id="KW-1185">Reference proteome</keyword>
<feature type="region of interest" description="Disordered" evidence="3">
    <location>
        <begin position="540"/>
        <end position="643"/>
    </location>
</feature>
<dbReference type="GO" id="GO:0000228">
    <property type="term" value="C:nuclear chromosome"/>
    <property type="evidence" value="ECO:0007669"/>
    <property type="project" value="TreeGrafter"/>
</dbReference>
<dbReference type="InterPro" id="IPR052605">
    <property type="entry name" value="Fungal_trans_regulator"/>
</dbReference>
<proteinExistence type="predicted"/>
<evidence type="ECO:0000256" key="3">
    <source>
        <dbReference type="SAM" id="MobiDB-lite"/>
    </source>
</evidence>
<dbReference type="AlphaFoldDB" id="A0AAN7DD82"/>
<protein>
    <submittedName>
        <fullName evidence="5">Transcription initiation factor TFIID subunit 12</fullName>
    </submittedName>
</protein>
<dbReference type="InterPro" id="IPR037141">
    <property type="entry name" value="NDT80_DNA-bd_dom_sf"/>
</dbReference>
<dbReference type="Gene3D" id="2.60.40.1390">
    <property type="entry name" value="NDT80 DNA-binding domain"/>
    <property type="match status" value="1"/>
</dbReference>
<feature type="compositionally biased region" description="Low complexity" evidence="3">
    <location>
        <begin position="401"/>
        <end position="413"/>
    </location>
</feature>
<feature type="region of interest" description="Disordered" evidence="3">
    <location>
        <begin position="241"/>
        <end position="263"/>
    </location>
</feature>
<evidence type="ECO:0000256" key="2">
    <source>
        <dbReference type="PROSITE-ProRule" id="PRU00850"/>
    </source>
</evidence>
<feature type="DNA-binding region" description="NDT80" evidence="2">
    <location>
        <begin position="90"/>
        <end position="337"/>
    </location>
</feature>
<evidence type="ECO:0000256" key="1">
    <source>
        <dbReference type="ARBA" id="ARBA00023125"/>
    </source>
</evidence>
<dbReference type="Pfam" id="PF05224">
    <property type="entry name" value="NDT80_PhoG"/>
    <property type="match status" value="1"/>
</dbReference>
<feature type="domain" description="NDT80" evidence="4">
    <location>
        <begin position="90"/>
        <end position="337"/>
    </location>
</feature>
<feature type="compositionally biased region" description="Polar residues" evidence="3">
    <location>
        <begin position="540"/>
        <end position="562"/>
    </location>
</feature>
<reference evidence="5 6" key="1">
    <citation type="submission" date="2022-11" db="EMBL/GenBank/DDBJ databases">
        <title>Mucor velutinosus strain NIH1002 WGS.</title>
        <authorList>
            <person name="Subramanian P."/>
            <person name="Mullikin J.C."/>
            <person name="Segre J.A."/>
            <person name="Zelazny A.M."/>
        </authorList>
    </citation>
    <scope>NUCLEOTIDE SEQUENCE [LARGE SCALE GENOMIC DNA]</scope>
    <source>
        <strain evidence="5 6">NIH1002</strain>
    </source>
</reference>
<dbReference type="PANTHER" id="PTHR35144">
    <property type="entry name" value="MEIOSIS-SPECIFIC TRANSCRIPTION FACTOR NDT80"/>
    <property type="match status" value="1"/>
</dbReference>
<feature type="region of interest" description="Disordered" evidence="3">
    <location>
        <begin position="215"/>
        <end position="234"/>
    </location>
</feature>
<evidence type="ECO:0000259" key="4">
    <source>
        <dbReference type="PROSITE" id="PS51517"/>
    </source>
</evidence>
<evidence type="ECO:0000313" key="5">
    <source>
        <dbReference type="EMBL" id="KAK4514678.1"/>
    </source>
</evidence>
<feature type="region of interest" description="Disordered" evidence="3">
    <location>
        <begin position="51"/>
        <end position="75"/>
    </location>
</feature>
<feature type="compositionally biased region" description="Low complexity" evidence="3">
    <location>
        <begin position="215"/>
        <end position="231"/>
    </location>
</feature>
<feature type="compositionally biased region" description="Polar residues" evidence="3">
    <location>
        <begin position="53"/>
        <end position="73"/>
    </location>
</feature>
<evidence type="ECO:0000313" key="6">
    <source>
        <dbReference type="Proteomes" id="UP001304243"/>
    </source>
</evidence>
<dbReference type="PANTHER" id="PTHR35144:SF2">
    <property type="entry name" value="MEIOSIS-SPECIFIC TRANSCRIPTION FACTOR NDT80"/>
    <property type="match status" value="1"/>
</dbReference>
<dbReference type="GeneID" id="89945981"/>
<keyword evidence="1 2" id="KW-0238">DNA-binding</keyword>
<dbReference type="Proteomes" id="UP001304243">
    <property type="component" value="Unassembled WGS sequence"/>
</dbReference>
<feature type="compositionally biased region" description="Pro residues" evidence="3">
    <location>
        <begin position="603"/>
        <end position="614"/>
    </location>
</feature>
<feature type="compositionally biased region" description="Polar residues" evidence="3">
    <location>
        <begin position="628"/>
        <end position="643"/>
    </location>
</feature>
<sequence length="643" mass="72422">MSDNVMMTPLFHQRSHSMPVGRTFINGNPVITHGNVVVDGGAPRTFDYKRSSPLKQEATSHATSSSNQLTTSEGFPLPIPKSLTSQFRASPLNQSAAATHHNHSKDAQHDHATAADDEEEDPAFFCQPRNLLTLFDYHKKTGNCPVILNCKMDRGFFVSQSHWTCYRRNYFQVTASLTIPGHSDQTYYALQLKSATVENRPIQQFFLRLKACTSNTSNPNESSNESNNSSNATARPVALTQMTPKRDKGPQREPPTIPITPSDSVYGNEQVCVTFERLQFRVATANNGKRRASQQYFRLIFELVAQLDDASQHVVTECYSSPLVVRGRSPGHYSSEPQRDVRKKRRLTPPPAPTASLSKKQVKKEVSCSPNKHHTATSRAAHPATTPPTPSSAVPVPVPQPQQEQQHYQHVVTLPPPQYVYNPPSLVVDTQRQPSNENTSSSSSVPTSANSPVSYHAHQHHQQQQQQQMMPHLMNSAFNNIHARSQSANDSEMYARHRQGFKYQSMVNQHHHQQQQQGQQQNGMFDSYSEANIERALRDWQQQVHHQRTDSAATFDSYMSSSNEHDNRSSTRPGTPIPYHAQQQQQQQYYSQPPNSSWSPAAVHPPPPPLPPSAAPLGRHHYEEKYHPQQQQELSPKLYQQSR</sequence>
<dbReference type="SUPFAM" id="SSF49417">
    <property type="entry name" value="p53-like transcription factors"/>
    <property type="match status" value="1"/>
</dbReference>
<dbReference type="EMBL" id="JASEJX010000015">
    <property type="protein sequence ID" value="KAK4514678.1"/>
    <property type="molecule type" value="Genomic_DNA"/>
</dbReference>
<dbReference type="RefSeq" id="XP_064681344.1">
    <property type="nucleotide sequence ID" value="XM_064821658.1"/>
</dbReference>
<feature type="compositionally biased region" description="Low complexity" evidence="3">
    <location>
        <begin position="434"/>
        <end position="454"/>
    </location>
</feature>
<feature type="compositionally biased region" description="Basic and acidic residues" evidence="3">
    <location>
        <begin position="104"/>
        <end position="114"/>
    </location>
</feature>
<gene>
    <name evidence="5" type="primary">TAF12</name>
    <name evidence="5" type="ORF">ATC70_002279</name>
</gene>
<dbReference type="GO" id="GO:0003677">
    <property type="term" value="F:DNA binding"/>
    <property type="evidence" value="ECO:0007669"/>
    <property type="project" value="UniProtKB-KW"/>
</dbReference>
<dbReference type="InterPro" id="IPR008967">
    <property type="entry name" value="p53-like_TF_DNA-bd_sf"/>
</dbReference>
<feature type="region of interest" description="Disordered" evidence="3">
    <location>
        <begin position="91"/>
        <end position="120"/>
    </location>
</feature>
<dbReference type="GO" id="GO:0045944">
    <property type="term" value="P:positive regulation of transcription by RNA polymerase II"/>
    <property type="evidence" value="ECO:0007669"/>
    <property type="project" value="TreeGrafter"/>
</dbReference>
<feature type="region of interest" description="Disordered" evidence="3">
    <location>
        <begin position="325"/>
        <end position="469"/>
    </location>
</feature>
<dbReference type="GO" id="GO:0003700">
    <property type="term" value="F:DNA-binding transcription factor activity"/>
    <property type="evidence" value="ECO:0007669"/>
    <property type="project" value="UniProtKB-UniRule"/>
</dbReference>
<comment type="caution">
    <text evidence="5">The sequence shown here is derived from an EMBL/GenBank/DDBJ whole genome shotgun (WGS) entry which is preliminary data.</text>
</comment>